<feature type="region of interest" description="Disordered" evidence="6">
    <location>
        <begin position="758"/>
        <end position="792"/>
    </location>
</feature>
<dbReference type="InterPro" id="IPR002013">
    <property type="entry name" value="SAC_dom"/>
</dbReference>
<evidence type="ECO:0000256" key="5">
    <source>
        <dbReference type="ARBA" id="ARBA00023464"/>
    </source>
</evidence>
<dbReference type="EMBL" id="JAGGNH010000001">
    <property type="protein sequence ID" value="KAJ0988508.1"/>
    <property type="molecule type" value="Genomic_DNA"/>
</dbReference>
<name>A0A9D5DCH4_9LILI</name>
<comment type="caution">
    <text evidence="8">The sequence shown here is derived from an EMBL/GenBank/DDBJ whole genome shotgun (WGS) entry which is preliminary data.</text>
</comment>
<keyword evidence="3" id="KW-0472">Membrane</keyword>
<dbReference type="GO" id="GO:0005774">
    <property type="term" value="C:vacuolar membrane"/>
    <property type="evidence" value="ECO:0007669"/>
    <property type="project" value="UniProtKB-SubCell"/>
</dbReference>
<reference evidence="8" key="1">
    <citation type="submission" date="2021-03" db="EMBL/GenBank/DDBJ databases">
        <authorList>
            <person name="Li Z."/>
            <person name="Yang C."/>
        </authorList>
    </citation>
    <scope>NUCLEOTIDE SEQUENCE</scope>
    <source>
        <strain evidence="8">Dzin_1.0</strain>
        <tissue evidence="8">Leaf</tissue>
    </source>
</reference>
<evidence type="ECO:0000256" key="2">
    <source>
        <dbReference type="ARBA" id="ARBA00022801"/>
    </source>
</evidence>
<dbReference type="InterPro" id="IPR043573">
    <property type="entry name" value="Fig4-like"/>
</dbReference>
<comment type="subcellular location">
    <subcellularLocation>
        <location evidence="1">Vacuole membrane</location>
        <topology evidence="1">Peripheral membrane protein</topology>
    </subcellularLocation>
</comment>
<dbReference type="OrthoDB" id="405996at2759"/>
<comment type="subunit">
    <text evidence="5">Component of the PI(3,5)P2 regulatory complex at least composed of ATG18, SAC/FIG4, FAB1 and VAC14.</text>
</comment>
<dbReference type="Proteomes" id="UP001085076">
    <property type="component" value="Miscellaneous, Linkage group lg01"/>
</dbReference>
<protein>
    <recommendedName>
        <fullName evidence="7">SAC domain-containing protein</fullName>
    </recommendedName>
</protein>
<feature type="domain" description="SAC" evidence="7">
    <location>
        <begin position="164"/>
        <end position="567"/>
    </location>
</feature>
<gene>
    <name evidence="8" type="ORF">J5N97_006864</name>
</gene>
<dbReference type="PANTHER" id="PTHR45738:SF3">
    <property type="entry name" value="OS03G0182400 PROTEIN"/>
    <property type="match status" value="1"/>
</dbReference>
<organism evidence="8 9">
    <name type="scientific">Dioscorea zingiberensis</name>
    <dbReference type="NCBI Taxonomy" id="325984"/>
    <lineage>
        <taxon>Eukaryota</taxon>
        <taxon>Viridiplantae</taxon>
        <taxon>Streptophyta</taxon>
        <taxon>Embryophyta</taxon>
        <taxon>Tracheophyta</taxon>
        <taxon>Spermatophyta</taxon>
        <taxon>Magnoliopsida</taxon>
        <taxon>Liliopsida</taxon>
        <taxon>Dioscoreales</taxon>
        <taxon>Dioscoreaceae</taxon>
        <taxon>Dioscorea</taxon>
    </lineage>
</organism>
<sequence length="815" mass="92646">MAAGGGPDTRIAGAGAGAEAEGFYLDKFKLYETRSKFYIFGREKSGLHWKVLKIDRLEPLELNIHEDVAMYSESECHDLLQRIHEGNRSTGGLKFVTNFYGIVGFVKFLGPYYMLLITERRKLGNICGHEVYGIVKSEMIALSNCSVRSNMASSKIENRYKRLICTVDLTKDFFFSYSYNIMHSLQRNVCNRVSGPAVYETMFVWNEFLTRKIRNHLKNTLWTVALVFGFFHEALLSVSGKDYKLTLIARRSRHFAGTRYLKRGVNEKGRVANDVETEQIVSENALKGFPTRISSVVQNRGSIPLFWSQEASWRNFKPDIILLKKDQDYEATRLHFQNLVDRYGNPIVILNLIKTHERKPRESKLREEFAKAINHINNDLPEADRLRFLHWDIQKHSRRKGTKVLELLGEVAVYALNLTGFFYCQLAPTLTVQGGPCEKDDAHDSSINSEDNSSRESRDSPSSSNYGYPEEAVGIAESETPADKTEDGDCFVEPLILQKGVLRTNCIDCLDRTNVAQYVYGLVALGYQLHALGILDQPKVDLDDPLAEDLMMYYERMGDTLALQYGGSAAHNRIFSERRGQWKAAAQSQEFFRIVQRYYSNTYMDAEKQDAINLFLGHFQPELGKPEIWELDSDQHYNAGRLAHNFFDEKARLHIKRSLSDGSMICDNDAHLSMHQLVNVESFADTTMELSNCEGDLSFFRDNTMTSDGQFFAQSKCSKLLNKQGSNLSNCSNFLNFEWLSSSGNSCGEELDERTSLVDNAKETTIPSKGGPDTEGEEARGTQIPADSPDQNTNVCSEFSEKFVHWVADEETLWH</sequence>
<comment type="catalytic activity">
    <reaction evidence="4">
        <text>a 1,2-diacyl-sn-glycero-3-phospho-(1D-myo-inositol-3,5-bisphosphate) + H2O = a 1,2-diacyl-sn-glycero-3-phospho-(1D-myo-inositol-3-phosphate) + phosphate</text>
        <dbReference type="Rhea" id="RHEA:32955"/>
        <dbReference type="ChEBI" id="CHEBI:15377"/>
        <dbReference type="ChEBI" id="CHEBI:43474"/>
        <dbReference type="ChEBI" id="CHEBI:57923"/>
        <dbReference type="ChEBI" id="CHEBI:58088"/>
    </reaction>
</comment>
<dbReference type="Pfam" id="PF02383">
    <property type="entry name" value="Syja_N"/>
    <property type="match status" value="1"/>
</dbReference>
<reference evidence="8" key="2">
    <citation type="journal article" date="2022" name="Hortic Res">
        <title>The genome of Dioscorea zingiberensis sheds light on the biosynthesis, origin and evolution of the medicinally important diosgenin saponins.</title>
        <authorList>
            <person name="Li Y."/>
            <person name="Tan C."/>
            <person name="Li Z."/>
            <person name="Guo J."/>
            <person name="Li S."/>
            <person name="Chen X."/>
            <person name="Wang C."/>
            <person name="Dai X."/>
            <person name="Yang H."/>
            <person name="Song W."/>
            <person name="Hou L."/>
            <person name="Xu J."/>
            <person name="Tong Z."/>
            <person name="Xu A."/>
            <person name="Yuan X."/>
            <person name="Wang W."/>
            <person name="Yang Q."/>
            <person name="Chen L."/>
            <person name="Sun Z."/>
            <person name="Wang K."/>
            <person name="Pan B."/>
            <person name="Chen J."/>
            <person name="Bao Y."/>
            <person name="Liu F."/>
            <person name="Qi X."/>
            <person name="Gang D.R."/>
            <person name="Wen J."/>
            <person name="Li J."/>
        </authorList>
    </citation>
    <scope>NUCLEOTIDE SEQUENCE</scope>
    <source>
        <strain evidence="8">Dzin_1.0</strain>
    </source>
</reference>
<evidence type="ECO:0000256" key="4">
    <source>
        <dbReference type="ARBA" id="ARBA00023337"/>
    </source>
</evidence>
<dbReference type="PANTHER" id="PTHR45738">
    <property type="entry name" value="POLYPHOSPHOINOSITIDE PHOSPHATASE"/>
    <property type="match status" value="1"/>
</dbReference>
<dbReference type="PROSITE" id="PS50275">
    <property type="entry name" value="SAC"/>
    <property type="match status" value="1"/>
</dbReference>
<evidence type="ECO:0000259" key="7">
    <source>
        <dbReference type="PROSITE" id="PS50275"/>
    </source>
</evidence>
<evidence type="ECO:0000313" key="9">
    <source>
        <dbReference type="Proteomes" id="UP001085076"/>
    </source>
</evidence>
<evidence type="ECO:0000256" key="1">
    <source>
        <dbReference type="ARBA" id="ARBA00004148"/>
    </source>
</evidence>
<accession>A0A9D5DCH4</accession>
<feature type="region of interest" description="Disordered" evidence="6">
    <location>
        <begin position="437"/>
        <end position="469"/>
    </location>
</feature>
<dbReference type="GO" id="GO:0043813">
    <property type="term" value="F:phosphatidylinositol-3,5-bisphosphate 5-phosphatase activity"/>
    <property type="evidence" value="ECO:0007669"/>
    <property type="project" value="InterPro"/>
</dbReference>
<evidence type="ECO:0000256" key="3">
    <source>
        <dbReference type="ARBA" id="ARBA00023136"/>
    </source>
</evidence>
<dbReference type="GO" id="GO:0046856">
    <property type="term" value="P:phosphatidylinositol dephosphorylation"/>
    <property type="evidence" value="ECO:0007669"/>
    <property type="project" value="InterPro"/>
</dbReference>
<keyword evidence="2" id="KW-0378">Hydrolase</keyword>
<evidence type="ECO:0000313" key="8">
    <source>
        <dbReference type="EMBL" id="KAJ0988508.1"/>
    </source>
</evidence>
<proteinExistence type="predicted"/>
<keyword evidence="9" id="KW-1185">Reference proteome</keyword>
<evidence type="ECO:0000256" key="6">
    <source>
        <dbReference type="SAM" id="MobiDB-lite"/>
    </source>
</evidence>
<dbReference type="AlphaFoldDB" id="A0A9D5DCH4"/>